<evidence type="ECO:0000313" key="1">
    <source>
        <dbReference type="EMBL" id="GAB1222853.1"/>
    </source>
</evidence>
<dbReference type="Proteomes" id="UP001628156">
    <property type="component" value="Unassembled WGS sequence"/>
</dbReference>
<evidence type="ECO:0008006" key="3">
    <source>
        <dbReference type="Google" id="ProtNLM"/>
    </source>
</evidence>
<reference evidence="1 2" key="1">
    <citation type="journal article" date="2019" name="PLoS Negl. Trop. Dis.">
        <title>Whole genome sequencing of Entamoeba nuttalli reveals mammalian host-related molecular signatures and a novel octapeptide-repeat surface protein.</title>
        <authorList>
            <person name="Tanaka M."/>
            <person name="Makiuchi T."/>
            <person name="Komiyama T."/>
            <person name="Shiina T."/>
            <person name="Osaki K."/>
            <person name="Tachibana H."/>
        </authorList>
    </citation>
    <scope>NUCLEOTIDE SEQUENCE [LARGE SCALE GENOMIC DNA]</scope>
    <source>
        <strain evidence="1 2">P19-061405</strain>
    </source>
</reference>
<gene>
    <name evidence="1" type="ORF">ENUP19_0121G0215</name>
</gene>
<organism evidence="1 2">
    <name type="scientific">Entamoeba nuttalli</name>
    <dbReference type="NCBI Taxonomy" id="412467"/>
    <lineage>
        <taxon>Eukaryota</taxon>
        <taxon>Amoebozoa</taxon>
        <taxon>Evosea</taxon>
        <taxon>Archamoebae</taxon>
        <taxon>Mastigamoebida</taxon>
        <taxon>Entamoebidae</taxon>
        <taxon>Entamoeba</taxon>
    </lineage>
</organism>
<comment type="caution">
    <text evidence="1">The sequence shown here is derived from an EMBL/GenBank/DDBJ whole genome shotgun (WGS) entry which is preliminary data.</text>
</comment>
<dbReference type="PROSITE" id="PS51835">
    <property type="entry name" value="DENN_C9ORF72"/>
    <property type="match status" value="1"/>
</dbReference>
<sequence>MIKSTTPLIQQKKRKNLLPNVKTMNIKCKDICEHWGIIWLNFEKLIRSHNENLLKKVPWHYNNLQFKMKHQSIHISSINIKLFPDYLDKQLYIRYDNPNLLKLHPQQLIEKYCMNQYLKSIPMKNCLKNEYERKTKVPGYYIYNYGIVGINESKFEDIVYTAHIPCMISLIDQQFPIISVTFTMLIPSNIHISNNTFLWDIFLDNLNLLFFEFQLKHLEEHGKNIESYKLLNDSLTSLINHFDEYLLSVTSKQIKKKLILPNNFPSEEFIQKIITSHLTSYYTLIVSDNYPESQFVYDLCYPLDIPDIYNQPLSSPINPRILFQPNPFFRTMCLTNFSENLYFSLPFPFCVIDPLKQTIARSSTQCIIKYFIQRLNYFLFKASQRLGITKFIATIPITEILVSVPSTPLIVPLSKIILSIRTDKEADYLHTLMFKMCDILAMKAHIIFTMLNSKDIYNDGQLTLQTINEIKKQTGCDTEALKIILGILKFSEPYVIGVVMELVEKLI</sequence>
<name>A0ABQ0DJ33_9EUKA</name>
<accession>A0ABQ0DJ33</accession>
<dbReference type="EMBL" id="BAAFRS010000121">
    <property type="protein sequence ID" value="GAB1222853.1"/>
    <property type="molecule type" value="Genomic_DNA"/>
</dbReference>
<evidence type="ECO:0000313" key="2">
    <source>
        <dbReference type="Proteomes" id="UP001628156"/>
    </source>
</evidence>
<protein>
    <recommendedName>
        <fullName evidence="3">UDENN domain-containing protein</fullName>
    </recommendedName>
</protein>
<keyword evidence="2" id="KW-1185">Reference proteome</keyword>
<proteinExistence type="predicted"/>
<dbReference type="InterPro" id="IPR027819">
    <property type="entry name" value="C9orf72"/>
</dbReference>